<evidence type="ECO:0000256" key="3">
    <source>
        <dbReference type="ARBA" id="ARBA00007167"/>
    </source>
</evidence>
<comment type="caution">
    <text evidence="12">The sequence shown here is derived from an EMBL/GenBank/DDBJ whole genome shotgun (WGS) entry which is preliminary data.</text>
</comment>
<comment type="subcellular location">
    <subcellularLocation>
        <location evidence="2">Cytoplasm</location>
    </subcellularLocation>
    <subcellularLocation>
        <location evidence="1">Nucleus</location>
    </subcellularLocation>
</comment>
<keyword evidence="8" id="KW-0804">Transcription</keyword>
<dbReference type="OrthoDB" id="8947034at2759"/>
<dbReference type="AlphaFoldDB" id="A0A834IFA9"/>
<keyword evidence="5" id="KW-0597">Phosphoprotein</keyword>
<comment type="similarity">
    <text evidence="3">Belongs to the TORC family.</text>
</comment>
<evidence type="ECO:0000256" key="1">
    <source>
        <dbReference type="ARBA" id="ARBA00004123"/>
    </source>
</evidence>
<keyword evidence="6" id="KW-0805">Transcription regulation</keyword>
<dbReference type="GO" id="GO:0005634">
    <property type="term" value="C:nucleus"/>
    <property type="evidence" value="ECO:0007669"/>
    <property type="project" value="UniProtKB-SubCell"/>
</dbReference>
<keyword evidence="4" id="KW-0963">Cytoplasm</keyword>
<gene>
    <name evidence="12" type="ORF">GWI33_006845</name>
</gene>
<evidence type="ECO:0000256" key="7">
    <source>
        <dbReference type="ARBA" id="ARBA00023159"/>
    </source>
</evidence>
<evidence type="ECO:0000256" key="5">
    <source>
        <dbReference type="ARBA" id="ARBA00022553"/>
    </source>
</evidence>
<dbReference type="PANTHER" id="PTHR13589:SF15">
    <property type="entry name" value="CREB-REGULATED TRANSCRIPTION COACTIVATOR, ISOFORM B"/>
    <property type="match status" value="1"/>
</dbReference>
<dbReference type="InterPro" id="IPR024783">
    <property type="entry name" value="TORC_N"/>
</dbReference>
<evidence type="ECO:0000256" key="8">
    <source>
        <dbReference type="ARBA" id="ARBA00023163"/>
    </source>
</evidence>
<organism evidence="12 13">
    <name type="scientific">Rhynchophorus ferrugineus</name>
    <name type="common">Red palm weevil</name>
    <name type="synonym">Curculio ferrugineus</name>
    <dbReference type="NCBI Taxonomy" id="354439"/>
    <lineage>
        <taxon>Eukaryota</taxon>
        <taxon>Metazoa</taxon>
        <taxon>Ecdysozoa</taxon>
        <taxon>Arthropoda</taxon>
        <taxon>Hexapoda</taxon>
        <taxon>Insecta</taxon>
        <taxon>Pterygota</taxon>
        <taxon>Neoptera</taxon>
        <taxon>Endopterygota</taxon>
        <taxon>Coleoptera</taxon>
        <taxon>Polyphaga</taxon>
        <taxon>Cucujiformia</taxon>
        <taxon>Curculionidae</taxon>
        <taxon>Dryophthorinae</taxon>
        <taxon>Rhynchophorus</taxon>
    </lineage>
</organism>
<dbReference type="PANTHER" id="PTHR13589">
    <property type="entry name" value="CREB-REGULATED TRANSCRIPTION COACTIVATOR"/>
    <property type="match status" value="1"/>
</dbReference>
<keyword evidence="7" id="KW-0010">Activator</keyword>
<evidence type="ECO:0000313" key="12">
    <source>
        <dbReference type="EMBL" id="KAF7279684.1"/>
    </source>
</evidence>
<proteinExistence type="inferred from homology"/>
<keyword evidence="9" id="KW-0539">Nucleus</keyword>
<sequence length="114" mass="12648">MANPRKFSEKIALHTHRQAEETAAFEKIMKEVSDVKVASPHLDRVSQSKNTLRISPAQNQSLGAFRGGSLPDVSAPRPPDKRASTTAARPSDKINKIMNRDDDDDDECLSCFRV</sequence>
<dbReference type="Proteomes" id="UP000625711">
    <property type="component" value="Unassembled WGS sequence"/>
</dbReference>
<evidence type="ECO:0000256" key="10">
    <source>
        <dbReference type="SAM" id="MobiDB-lite"/>
    </source>
</evidence>
<evidence type="ECO:0000256" key="2">
    <source>
        <dbReference type="ARBA" id="ARBA00004496"/>
    </source>
</evidence>
<dbReference type="GO" id="GO:0045944">
    <property type="term" value="P:positive regulation of transcription by RNA polymerase II"/>
    <property type="evidence" value="ECO:0007669"/>
    <property type="project" value="TreeGrafter"/>
</dbReference>
<name>A0A834IFA9_RHYFE</name>
<dbReference type="GO" id="GO:0051289">
    <property type="term" value="P:protein homotetramerization"/>
    <property type="evidence" value="ECO:0007669"/>
    <property type="project" value="InterPro"/>
</dbReference>
<accession>A0A834IFA9</accession>
<dbReference type="GO" id="GO:0005737">
    <property type="term" value="C:cytoplasm"/>
    <property type="evidence" value="ECO:0007669"/>
    <property type="project" value="UniProtKB-SubCell"/>
</dbReference>
<feature type="compositionally biased region" description="Basic and acidic residues" evidence="10">
    <location>
        <begin position="90"/>
        <end position="100"/>
    </location>
</feature>
<reference evidence="12" key="1">
    <citation type="submission" date="2020-08" db="EMBL/GenBank/DDBJ databases">
        <title>Genome sequencing and assembly of the red palm weevil Rhynchophorus ferrugineus.</title>
        <authorList>
            <person name="Dias G.B."/>
            <person name="Bergman C.M."/>
            <person name="Manee M."/>
        </authorList>
    </citation>
    <scope>NUCLEOTIDE SEQUENCE</scope>
    <source>
        <strain evidence="12">AA-2017</strain>
        <tissue evidence="12">Whole larva</tissue>
    </source>
</reference>
<dbReference type="EMBL" id="JAACXV010000346">
    <property type="protein sequence ID" value="KAF7279684.1"/>
    <property type="molecule type" value="Genomic_DNA"/>
</dbReference>
<evidence type="ECO:0000313" key="13">
    <source>
        <dbReference type="Proteomes" id="UP000625711"/>
    </source>
</evidence>
<dbReference type="GO" id="GO:0008140">
    <property type="term" value="F:cAMP response element binding protein binding"/>
    <property type="evidence" value="ECO:0007669"/>
    <property type="project" value="InterPro"/>
</dbReference>
<feature type="region of interest" description="Disordered" evidence="10">
    <location>
        <begin position="40"/>
        <end position="105"/>
    </location>
</feature>
<evidence type="ECO:0000256" key="9">
    <source>
        <dbReference type="ARBA" id="ARBA00023242"/>
    </source>
</evidence>
<protein>
    <recommendedName>
        <fullName evidence="11">Transducer of regulated CREB activity N-terminal domain-containing protein</fullName>
    </recommendedName>
</protein>
<evidence type="ECO:0000259" key="11">
    <source>
        <dbReference type="Pfam" id="PF12884"/>
    </source>
</evidence>
<keyword evidence="13" id="KW-1185">Reference proteome</keyword>
<feature type="compositionally biased region" description="Polar residues" evidence="10">
    <location>
        <begin position="47"/>
        <end position="62"/>
    </location>
</feature>
<dbReference type="InterPro" id="IPR024786">
    <property type="entry name" value="TORC"/>
</dbReference>
<evidence type="ECO:0000256" key="4">
    <source>
        <dbReference type="ARBA" id="ARBA00022490"/>
    </source>
</evidence>
<dbReference type="Pfam" id="PF12884">
    <property type="entry name" value="TORC_N"/>
    <property type="match status" value="1"/>
</dbReference>
<feature type="domain" description="Transducer of regulated CREB activity N-terminal" evidence="11">
    <location>
        <begin position="3"/>
        <end position="71"/>
    </location>
</feature>
<evidence type="ECO:0000256" key="6">
    <source>
        <dbReference type="ARBA" id="ARBA00023015"/>
    </source>
</evidence>